<dbReference type="Proteomes" id="UP000054695">
    <property type="component" value="Unassembled WGS sequence"/>
</dbReference>
<dbReference type="PANTHER" id="PTHR33055">
    <property type="entry name" value="TRANSPOSASE FOR INSERTION SEQUENCE ELEMENT IS1111A"/>
    <property type="match status" value="1"/>
</dbReference>
<organism evidence="2 3">
    <name type="scientific">Legionella bozemanae</name>
    <name type="common">Fluoribacter bozemanae</name>
    <dbReference type="NCBI Taxonomy" id="447"/>
    <lineage>
        <taxon>Bacteria</taxon>
        <taxon>Pseudomonadati</taxon>
        <taxon>Pseudomonadota</taxon>
        <taxon>Gammaproteobacteria</taxon>
        <taxon>Legionellales</taxon>
        <taxon>Legionellaceae</taxon>
        <taxon>Legionella</taxon>
    </lineage>
</organism>
<sequence>MRPLVVLESTSGYELLAAECFDEMGMTVRNKLLMKLTALNSRLSQLKEFHHQEACRLGNAKIPEVKQTHKEMLKLLAKQMTSIETQMIKLIKSEQELAERYTRLQAMIGVGPTFALTLIAELPELGYANKKEIAALVEVAPITKDSGKQRGRAITQNGRNSLRKILYMGALSAIRYDKKMREFYKRLISTGKAKKVSIVAVMRKMLVTMNAVLTQAKDYCPAM</sequence>
<protein>
    <submittedName>
        <fullName evidence="2">Transposase IS116/IS110/IS902 family protein</fullName>
    </submittedName>
</protein>
<dbReference type="GO" id="GO:0003677">
    <property type="term" value="F:DNA binding"/>
    <property type="evidence" value="ECO:0007669"/>
    <property type="project" value="InterPro"/>
</dbReference>
<evidence type="ECO:0000313" key="2">
    <source>
        <dbReference type="EMBL" id="KTC77773.1"/>
    </source>
</evidence>
<keyword evidence="3" id="KW-1185">Reference proteome</keyword>
<dbReference type="STRING" id="447.Lboz_0061"/>
<accession>A0A0W0S3Z1</accession>
<reference evidence="2 3" key="1">
    <citation type="submission" date="2015-11" db="EMBL/GenBank/DDBJ databases">
        <title>Genomic analysis of 38 Legionella species identifies large and diverse effector repertoires.</title>
        <authorList>
            <person name="Burstein D."/>
            <person name="Amaro F."/>
            <person name="Zusman T."/>
            <person name="Lifshitz Z."/>
            <person name="Cohen O."/>
            <person name="Gilbert J.A."/>
            <person name="Pupko T."/>
            <person name="Shuman H.A."/>
            <person name="Segal G."/>
        </authorList>
    </citation>
    <scope>NUCLEOTIDE SEQUENCE [LARGE SCALE GENOMIC DNA]</scope>
    <source>
        <strain evidence="2 3">WIGA</strain>
    </source>
</reference>
<dbReference type="Pfam" id="PF02371">
    <property type="entry name" value="Transposase_20"/>
    <property type="match status" value="1"/>
</dbReference>
<dbReference type="PANTHER" id="PTHR33055:SF13">
    <property type="entry name" value="TRANSPOSASE"/>
    <property type="match status" value="1"/>
</dbReference>
<proteinExistence type="predicted"/>
<dbReference type="PATRIC" id="fig|447.4.peg.67"/>
<dbReference type="InterPro" id="IPR003346">
    <property type="entry name" value="Transposase_20"/>
</dbReference>
<dbReference type="AlphaFoldDB" id="A0A0W0S3Z1"/>
<evidence type="ECO:0000313" key="3">
    <source>
        <dbReference type="Proteomes" id="UP000054695"/>
    </source>
</evidence>
<dbReference type="EMBL" id="LNXU01000001">
    <property type="protein sequence ID" value="KTC77773.1"/>
    <property type="molecule type" value="Genomic_DNA"/>
</dbReference>
<feature type="domain" description="Transposase IS116/IS110/IS902 C-terminal" evidence="1">
    <location>
        <begin position="102"/>
        <end position="185"/>
    </location>
</feature>
<gene>
    <name evidence="2" type="ORF">Lboz_0061</name>
</gene>
<dbReference type="RefSeq" id="WP_058457769.1">
    <property type="nucleotide sequence ID" value="NZ_CAAAIY010000069.1"/>
</dbReference>
<dbReference type="GO" id="GO:0004803">
    <property type="term" value="F:transposase activity"/>
    <property type="evidence" value="ECO:0007669"/>
    <property type="project" value="InterPro"/>
</dbReference>
<name>A0A0W0S3Z1_LEGBO</name>
<dbReference type="GO" id="GO:0006313">
    <property type="term" value="P:DNA transposition"/>
    <property type="evidence" value="ECO:0007669"/>
    <property type="project" value="InterPro"/>
</dbReference>
<evidence type="ECO:0000259" key="1">
    <source>
        <dbReference type="Pfam" id="PF02371"/>
    </source>
</evidence>
<dbReference type="OrthoDB" id="9795150at2"/>
<dbReference type="InterPro" id="IPR047650">
    <property type="entry name" value="Transpos_IS110"/>
</dbReference>
<comment type="caution">
    <text evidence="2">The sequence shown here is derived from an EMBL/GenBank/DDBJ whole genome shotgun (WGS) entry which is preliminary data.</text>
</comment>